<feature type="transmembrane region" description="Helical" evidence="1">
    <location>
        <begin position="178"/>
        <end position="197"/>
    </location>
</feature>
<accession>A0A7C9LDI4</accession>
<dbReference type="OrthoDB" id="3171769at2"/>
<dbReference type="NCBIfam" id="NF038403">
    <property type="entry name" value="perm_prefix_1"/>
    <property type="match status" value="1"/>
</dbReference>
<organism evidence="2 3">
    <name type="scientific">Agromyces luteolus</name>
    <dbReference type="NCBI Taxonomy" id="88373"/>
    <lineage>
        <taxon>Bacteria</taxon>
        <taxon>Bacillati</taxon>
        <taxon>Actinomycetota</taxon>
        <taxon>Actinomycetes</taxon>
        <taxon>Micrococcales</taxon>
        <taxon>Microbacteriaceae</taxon>
        <taxon>Agromyces</taxon>
    </lineage>
</organism>
<dbReference type="RefSeq" id="WP_155840641.1">
    <property type="nucleotide sequence ID" value="NZ_BAAAIA010000003.1"/>
</dbReference>
<evidence type="ECO:0000256" key="1">
    <source>
        <dbReference type="SAM" id="Phobius"/>
    </source>
</evidence>
<keyword evidence="1" id="KW-1133">Transmembrane helix</keyword>
<feature type="transmembrane region" description="Helical" evidence="1">
    <location>
        <begin position="287"/>
        <end position="308"/>
    </location>
</feature>
<reference evidence="2 3" key="1">
    <citation type="submission" date="2019-11" db="EMBL/GenBank/DDBJ databases">
        <title>Agromyces kandeliae sp. nov., isolated from mangrove soil.</title>
        <authorList>
            <person name="Wang R."/>
        </authorList>
    </citation>
    <scope>NUCLEOTIDE SEQUENCE [LARGE SCALE GENOMIC DNA]</scope>
    <source>
        <strain evidence="2 3">JCM 11431</strain>
    </source>
</reference>
<dbReference type="EMBL" id="WODA01000003">
    <property type="protein sequence ID" value="MUN05990.1"/>
    <property type="molecule type" value="Genomic_DNA"/>
</dbReference>
<dbReference type="InterPro" id="IPR047928">
    <property type="entry name" value="Perm_prefix_1"/>
</dbReference>
<gene>
    <name evidence="2" type="ORF">GLX25_02515</name>
</gene>
<evidence type="ECO:0000313" key="3">
    <source>
        <dbReference type="Proteomes" id="UP000480122"/>
    </source>
</evidence>
<feature type="transmembrane region" description="Helical" evidence="1">
    <location>
        <begin position="245"/>
        <end position="267"/>
    </location>
</feature>
<keyword evidence="1" id="KW-0812">Transmembrane</keyword>
<feature type="transmembrane region" description="Helical" evidence="1">
    <location>
        <begin position="93"/>
        <end position="112"/>
    </location>
</feature>
<comment type="caution">
    <text evidence="2">The sequence shown here is derived from an EMBL/GenBank/DDBJ whole genome shotgun (WGS) entry which is preliminary data.</text>
</comment>
<name>A0A7C9LDI4_9MICO</name>
<dbReference type="Proteomes" id="UP000480122">
    <property type="component" value="Unassembled WGS sequence"/>
</dbReference>
<feature type="transmembrane region" description="Helical" evidence="1">
    <location>
        <begin position="124"/>
        <end position="146"/>
    </location>
</feature>
<proteinExistence type="predicted"/>
<keyword evidence="3" id="KW-1185">Reference proteome</keyword>
<sequence>MNAPTTTLTDRYVWAATRTVPEAQRPDLDRELRERIGDASDALVGTGRAPADAERMALVELGDPAAVAASYVDRPLQLIGPRYFLTWWRLVKVLYAVVLPISAGAVLLAKMLSQAPIGESFAEAFSVAFALAVHLGFWPTLIFAILERSPARAPDLTWTPDMLPELPETGRPGRLGDLIASLVFLGLFAGVIIWQGYGAPIVRPMGEPVPVLSPELWSFWIPWFLVIIGLEMVFASAIYAWGWNWWLAVVNLLLNVAFAVPALWLFTTGQLINPEFLDVIGWPWGEAGGVVTTIIVFAVIAVTVWDVIDGVIKTVRGRGGSALALGRI</sequence>
<evidence type="ECO:0000313" key="2">
    <source>
        <dbReference type="EMBL" id="MUN05990.1"/>
    </source>
</evidence>
<dbReference type="AlphaFoldDB" id="A0A7C9LDI4"/>
<keyword evidence="1" id="KW-0472">Membrane</keyword>
<feature type="transmembrane region" description="Helical" evidence="1">
    <location>
        <begin position="217"/>
        <end position="238"/>
    </location>
</feature>
<protein>
    <submittedName>
        <fullName evidence="2">Uncharacterized protein</fullName>
    </submittedName>
</protein>